<keyword evidence="1" id="KW-0812">Transmembrane</keyword>
<evidence type="ECO:0000256" key="1">
    <source>
        <dbReference type="SAM" id="Phobius"/>
    </source>
</evidence>
<keyword evidence="1" id="KW-1133">Transmembrane helix</keyword>
<evidence type="ECO:0000313" key="2">
    <source>
        <dbReference type="EMBL" id="MFC4633633.1"/>
    </source>
</evidence>
<comment type="caution">
    <text evidence="2">The sequence shown here is derived from an EMBL/GenBank/DDBJ whole genome shotgun (WGS) entry which is preliminary data.</text>
</comment>
<keyword evidence="1" id="KW-0472">Membrane</keyword>
<sequence length="135" mass="15379">MDKEYCPSCKQSSYLSGNMYKNIKAVRGMLIVAAVALILMHAYQYSTNENVYANLDFMTNLGITLYFTISIGFAFFLFEDTEILSDIRKVPFLGFKLMLATLVVTVIIGIPVFYFLYKIYLLLKVKFMGSSANKK</sequence>
<name>A0ABV9HVV3_9FLAO</name>
<proteinExistence type="predicted"/>
<feature type="transmembrane region" description="Helical" evidence="1">
    <location>
        <begin position="57"/>
        <end position="78"/>
    </location>
</feature>
<reference evidence="3" key="1">
    <citation type="journal article" date="2019" name="Int. J. Syst. Evol. Microbiol.">
        <title>The Global Catalogue of Microorganisms (GCM) 10K type strain sequencing project: providing services to taxonomists for standard genome sequencing and annotation.</title>
        <authorList>
            <consortium name="The Broad Institute Genomics Platform"/>
            <consortium name="The Broad Institute Genome Sequencing Center for Infectious Disease"/>
            <person name="Wu L."/>
            <person name="Ma J."/>
        </authorList>
    </citation>
    <scope>NUCLEOTIDE SEQUENCE [LARGE SCALE GENOMIC DNA]</scope>
    <source>
        <strain evidence="3">YJ-61-S</strain>
    </source>
</reference>
<evidence type="ECO:0000313" key="3">
    <source>
        <dbReference type="Proteomes" id="UP001596043"/>
    </source>
</evidence>
<dbReference type="Proteomes" id="UP001596043">
    <property type="component" value="Unassembled WGS sequence"/>
</dbReference>
<dbReference type="EMBL" id="JBHSFV010000003">
    <property type="protein sequence ID" value="MFC4633633.1"/>
    <property type="molecule type" value="Genomic_DNA"/>
</dbReference>
<gene>
    <name evidence="2" type="ORF">ACFO3O_06920</name>
</gene>
<organism evidence="2 3">
    <name type="scientific">Dokdonia ponticola</name>
    <dbReference type="NCBI Taxonomy" id="2041041"/>
    <lineage>
        <taxon>Bacteria</taxon>
        <taxon>Pseudomonadati</taxon>
        <taxon>Bacteroidota</taxon>
        <taxon>Flavobacteriia</taxon>
        <taxon>Flavobacteriales</taxon>
        <taxon>Flavobacteriaceae</taxon>
        <taxon>Dokdonia</taxon>
    </lineage>
</organism>
<dbReference type="RefSeq" id="WP_379977847.1">
    <property type="nucleotide sequence ID" value="NZ_JBHSFV010000003.1"/>
</dbReference>
<keyword evidence="3" id="KW-1185">Reference proteome</keyword>
<accession>A0ABV9HVV3</accession>
<feature type="transmembrane region" description="Helical" evidence="1">
    <location>
        <begin position="25"/>
        <end position="45"/>
    </location>
</feature>
<protein>
    <submittedName>
        <fullName evidence="2">Uncharacterized protein</fullName>
    </submittedName>
</protein>
<feature type="transmembrane region" description="Helical" evidence="1">
    <location>
        <begin position="90"/>
        <end position="117"/>
    </location>
</feature>